<dbReference type="PANTHER" id="PTHR42947:SF1">
    <property type="entry name" value="COB--COM HETERODISULFIDE REDUCTASE SUBUNIT B 1"/>
    <property type="match status" value="1"/>
</dbReference>
<sequence>MKYAFFLGCTIPARAVNYEVSTRKIAPKLGLELVDLPDFDCCGFPVKSVDSFTTLVMAAKNIAVAEEKGLDICTLCNGCVVTLVEANHELKHKEKLKDKVNKELAKLGKEFKGTIEVKHLARILYEDVGVEKIKKTVKYPLDDFKLAAHYGCHYFKPSIVYGRFDDPEFPTSLDKLIEATGAPQFNYETKTDCCGGGILGVTEDVALKMAQVKLDDLKKEKADAMISICPFCSVMYDSNQKSVEKKFETEYNLP</sequence>
<dbReference type="InterPro" id="IPR004017">
    <property type="entry name" value="Cys_rich_dom"/>
</dbReference>
<dbReference type="GO" id="GO:0016491">
    <property type="term" value="F:oxidoreductase activity"/>
    <property type="evidence" value="ECO:0007669"/>
    <property type="project" value="UniProtKB-KW"/>
</dbReference>
<keyword evidence="2" id="KW-0175">Coiled coil</keyword>
<feature type="domain" description="Cysteine-rich" evidence="3">
    <location>
        <begin position="147"/>
        <end position="235"/>
    </location>
</feature>
<dbReference type="AlphaFoldDB" id="X1GGA9"/>
<dbReference type="InterPro" id="IPR051278">
    <property type="entry name" value="HdrB/HdrD_reductase"/>
</dbReference>
<comment type="caution">
    <text evidence="4">The sequence shown here is derived from an EMBL/GenBank/DDBJ whole genome shotgun (WGS) entry which is preliminary data.</text>
</comment>
<evidence type="ECO:0000313" key="4">
    <source>
        <dbReference type="EMBL" id="GAH56257.1"/>
    </source>
</evidence>
<evidence type="ECO:0000256" key="1">
    <source>
        <dbReference type="ARBA" id="ARBA00023002"/>
    </source>
</evidence>
<feature type="domain" description="Cysteine-rich" evidence="3">
    <location>
        <begin position="3"/>
        <end position="83"/>
    </location>
</feature>
<dbReference type="PANTHER" id="PTHR42947">
    <property type="entry name" value="COB--COM HETERODISULFIDE REDUCTASE SUBUNIT B 1"/>
    <property type="match status" value="1"/>
</dbReference>
<organism evidence="4">
    <name type="scientific">marine sediment metagenome</name>
    <dbReference type="NCBI Taxonomy" id="412755"/>
    <lineage>
        <taxon>unclassified sequences</taxon>
        <taxon>metagenomes</taxon>
        <taxon>ecological metagenomes</taxon>
    </lineage>
</organism>
<proteinExistence type="predicted"/>
<dbReference type="Gene3D" id="1.20.1050.140">
    <property type="match status" value="1"/>
</dbReference>
<gene>
    <name evidence="4" type="ORF">S03H2_32481</name>
</gene>
<dbReference type="Pfam" id="PF02754">
    <property type="entry name" value="CCG"/>
    <property type="match status" value="2"/>
</dbReference>
<evidence type="ECO:0000256" key="2">
    <source>
        <dbReference type="SAM" id="Coils"/>
    </source>
</evidence>
<accession>X1GGA9</accession>
<name>X1GGA9_9ZZZZ</name>
<evidence type="ECO:0000259" key="3">
    <source>
        <dbReference type="Pfam" id="PF02754"/>
    </source>
</evidence>
<reference evidence="4" key="1">
    <citation type="journal article" date="2014" name="Front. Microbiol.">
        <title>High frequency of phylogenetically diverse reductive dehalogenase-homologous genes in deep subseafloor sedimentary metagenomes.</title>
        <authorList>
            <person name="Kawai M."/>
            <person name="Futagami T."/>
            <person name="Toyoda A."/>
            <person name="Takaki Y."/>
            <person name="Nishi S."/>
            <person name="Hori S."/>
            <person name="Arai W."/>
            <person name="Tsubouchi T."/>
            <person name="Morono Y."/>
            <person name="Uchiyama I."/>
            <person name="Ito T."/>
            <person name="Fujiyama A."/>
            <person name="Inagaki F."/>
            <person name="Takami H."/>
        </authorList>
    </citation>
    <scope>NUCLEOTIDE SEQUENCE</scope>
    <source>
        <strain evidence="4">Expedition CK06-06</strain>
    </source>
</reference>
<feature type="non-terminal residue" evidence="4">
    <location>
        <position position="254"/>
    </location>
</feature>
<dbReference type="EMBL" id="BARU01019737">
    <property type="protein sequence ID" value="GAH56257.1"/>
    <property type="molecule type" value="Genomic_DNA"/>
</dbReference>
<feature type="coiled-coil region" evidence="2">
    <location>
        <begin position="83"/>
        <end position="110"/>
    </location>
</feature>
<keyword evidence="1" id="KW-0560">Oxidoreductase</keyword>
<protein>
    <recommendedName>
        <fullName evidence="3">Cysteine-rich domain-containing protein</fullName>
    </recommendedName>
</protein>